<feature type="compositionally biased region" description="Polar residues" evidence="1">
    <location>
        <begin position="1"/>
        <end position="13"/>
    </location>
</feature>
<evidence type="ECO:0000313" key="3">
    <source>
        <dbReference type="Proteomes" id="UP000652219"/>
    </source>
</evidence>
<accession>A0A8H6MK97</accession>
<gene>
    <name evidence="2" type="ORF">CSOJ01_14101</name>
</gene>
<protein>
    <submittedName>
        <fullName evidence="2">Uncharacterized protein</fullName>
    </submittedName>
</protein>
<dbReference type="Proteomes" id="UP000652219">
    <property type="component" value="Unassembled WGS sequence"/>
</dbReference>
<organism evidence="2 3">
    <name type="scientific">Colletotrichum sojae</name>
    <dbReference type="NCBI Taxonomy" id="2175907"/>
    <lineage>
        <taxon>Eukaryota</taxon>
        <taxon>Fungi</taxon>
        <taxon>Dikarya</taxon>
        <taxon>Ascomycota</taxon>
        <taxon>Pezizomycotina</taxon>
        <taxon>Sordariomycetes</taxon>
        <taxon>Hypocreomycetidae</taxon>
        <taxon>Glomerellales</taxon>
        <taxon>Glomerellaceae</taxon>
        <taxon>Colletotrichum</taxon>
        <taxon>Colletotrichum orchidearum species complex</taxon>
    </lineage>
</organism>
<dbReference type="AlphaFoldDB" id="A0A8H6MK97"/>
<feature type="compositionally biased region" description="Gly residues" evidence="1">
    <location>
        <begin position="101"/>
        <end position="119"/>
    </location>
</feature>
<comment type="caution">
    <text evidence="2">The sequence shown here is derived from an EMBL/GenBank/DDBJ whole genome shotgun (WGS) entry which is preliminary data.</text>
</comment>
<evidence type="ECO:0000256" key="1">
    <source>
        <dbReference type="SAM" id="MobiDB-lite"/>
    </source>
</evidence>
<feature type="region of interest" description="Disordered" evidence="1">
    <location>
        <begin position="1"/>
        <end position="49"/>
    </location>
</feature>
<keyword evidence="3" id="KW-1185">Reference proteome</keyword>
<proteinExistence type="predicted"/>
<evidence type="ECO:0000313" key="2">
    <source>
        <dbReference type="EMBL" id="KAF6792695.1"/>
    </source>
</evidence>
<sequence>MGYMSTRSGNGSNPHAGPYAVGGATYNDVNRSPEESMGGHWPGTNGSHAGLHGAHGYGGYWPGTTPMGGGYMPERAADIARTNAAAGRNGLNNLDRQPPWMGGGPGGNGEGYGRGRGGP</sequence>
<dbReference type="EMBL" id="WIGN01000449">
    <property type="protein sequence ID" value="KAF6792695.1"/>
    <property type="molecule type" value="Genomic_DNA"/>
</dbReference>
<feature type="region of interest" description="Disordered" evidence="1">
    <location>
        <begin position="87"/>
        <end position="119"/>
    </location>
</feature>
<reference evidence="2 3" key="1">
    <citation type="journal article" date="2020" name="Phytopathology">
        <title>Genome Sequence Resources of Colletotrichum truncatum, C. plurivorum, C. musicola, and C. sojae: Four Species Pathogenic to Soybean (Glycine max).</title>
        <authorList>
            <person name="Rogerio F."/>
            <person name="Boufleur T.R."/>
            <person name="Ciampi-Guillardi M."/>
            <person name="Sukno S.A."/>
            <person name="Thon M.R."/>
            <person name="Massola Junior N.S."/>
            <person name="Baroncelli R."/>
        </authorList>
    </citation>
    <scope>NUCLEOTIDE SEQUENCE [LARGE SCALE GENOMIC DNA]</scope>
    <source>
        <strain evidence="2 3">LFN0009</strain>
    </source>
</reference>
<name>A0A8H6MK97_9PEZI</name>